<name>A0A2P2QI21_RHIMU</name>
<organism evidence="1">
    <name type="scientific">Rhizophora mucronata</name>
    <name type="common">Asiatic mangrove</name>
    <dbReference type="NCBI Taxonomy" id="61149"/>
    <lineage>
        <taxon>Eukaryota</taxon>
        <taxon>Viridiplantae</taxon>
        <taxon>Streptophyta</taxon>
        <taxon>Embryophyta</taxon>
        <taxon>Tracheophyta</taxon>
        <taxon>Spermatophyta</taxon>
        <taxon>Magnoliopsida</taxon>
        <taxon>eudicotyledons</taxon>
        <taxon>Gunneridae</taxon>
        <taxon>Pentapetalae</taxon>
        <taxon>rosids</taxon>
        <taxon>fabids</taxon>
        <taxon>Malpighiales</taxon>
        <taxon>Rhizophoraceae</taxon>
        <taxon>Rhizophora</taxon>
    </lineage>
</organism>
<dbReference type="AlphaFoldDB" id="A0A2P2QI21"/>
<sequence length="70" mass="7634">MTQRKIWSSPISNTQLTIPANCETSMKNARAAARIPMITVLFTGTWVCVSISEKNDGNNPSLAIPKKSRG</sequence>
<proteinExistence type="predicted"/>
<accession>A0A2P2QI21</accession>
<reference evidence="1" key="1">
    <citation type="submission" date="2018-02" db="EMBL/GenBank/DDBJ databases">
        <title>Rhizophora mucronata_Transcriptome.</title>
        <authorList>
            <person name="Meera S.P."/>
            <person name="Sreeshan A."/>
            <person name="Augustine A."/>
        </authorList>
    </citation>
    <scope>NUCLEOTIDE SEQUENCE</scope>
    <source>
        <tissue evidence="1">Leaf</tissue>
    </source>
</reference>
<protein>
    <submittedName>
        <fullName evidence="1">Uncharacterized protein</fullName>
    </submittedName>
</protein>
<dbReference type="EMBL" id="GGEC01086155">
    <property type="protein sequence ID" value="MBX66639.1"/>
    <property type="molecule type" value="Transcribed_RNA"/>
</dbReference>
<evidence type="ECO:0000313" key="1">
    <source>
        <dbReference type="EMBL" id="MBX66639.1"/>
    </source>
</evidence>